<proteinExistence type="predicted"/>
<dbReference type="PANTHER" id="PTHR17985">
    <property type="entry name" value="SER/THR-RICH PROTEIN T10 IN DGCR REGION"/>
    <property type="match status" value="1"/>
</dbReference>
<organism evidence="1 2">
    <name type="scientific">Branchiostoma floridae</name>
    <name type="common">Florida lancelet</name>
    <name type="synonym">Amphioxus</name>
    <dbReference type="NCBI Taxonomy" id="7739"/>
    <lineage>
        <taxon>Eukaryota</taxon>
        <taxon>Metazoa</taxon>
        <taxon>Chordata</taxon>
        <taxon>Cephalochordata</taxon>
        <taxon>Leptocardii</taxon>
        <taxon>Amphioxiformes</taxon>
        <taxon>Branchiostomatidae</taxon>
        <taxon>Branchiostoma</taxon>
    </lineage>
</organism>
<evidence type="ECO:0000313" key="2">
    <source>
        <dbReference type="RefSeq" id="XP_035670158.1"/>
    </source>
</evidence>
<dbReference type="RefSeq" id="XP_035670158.1">
    <property type="nucleotide sequence ID" value="XM_035814265.1"/>
</dbReference>
<dbReference type="GeneID" id="118411779"/>
<accession>A0A9J7KTS0</accession>
<dbReference type="GO" id="GO:0005794">
    <property type="term" value="C:Golgi apparatus"/>
    <property type="evidence" value="ECO:0000318"/>
    <property type="project" value="GO_Central"/>
</dbReference>
<dbReference type="GO" id="GO:0007030">
    <property type="term" value="P:Golgi organization"/>
    <property type="evidence" value="ECO:0000318"/>
    <property type="project" value="GO_Central"/>
</dbReference>
<dbReference type="PANTHER" id="PTHR17985:SF8">
    <property type="entry name" value="TRANSPORT AND GOLGI ORGANIZATION PROTEIN 2 HOMOLOG"/>
    <property type="match status" value="1"/>
</dbReference>
<dbReference type="Proteomes" id="UP000001554">
    <property type="component" value="Chromosome 3"/>
</dbReference>
<reference evidence="2" key="2">
    <citation type="submission" date="2025-08" db="UniProtKB">
        <authorList>
            <consortium name="RefSeq"/>
        </authorList>
    </citation>
    <scope>IDENTIFICATION</scope>
    <source>
        <strain evidence="2">S238N-H82</strain>
        <tissue evidence="2">Testes</tissue>
    </source>
</reference>
<dbReference type="Pfam" id="PF05742">
    <property type="entry name" value="TANGO2"/>
    <property type="match status" value="1"/>
</dbReference>
<gene>
    <name evidence="2" type="primary">LOC118411779</name>
</gene>
<reference evidence="1" key="1">
    <citation type="journal article" date="2020" name="Nat. Ecol. Evol.">
        <title>Deeply conserved synteny resolves early events in vertebrate evolution.</title>
        <authorList>
            <person name="Simakov O."/>
            <person name="Marletaz F."/>
            <person name="Yue J.X."/>
            <person name="O'Connell B."/>
            <person name="Jenkins J."/>
            <person name="Brandt A."/>
            <person name="Calef R."/>
            <person name="Tung C.H."/>
            <person name="Huang T.K."/>
            <person name="Schmutz J."/>
            <person name="Satoh N."/>
            <person name="Yu J.K."/>
            <person name="Putnam N.H."/>
            <person name="Green R.E."/>
            <person name="Rokhsar D.S."/>
        </authorList>
    </citation>
    <scope>NUCLEOTIDE SEQUENCE [LARGE SCALE GENOMIC DNA]</scope>
    <source>
        <strain evidence="1">S238N-H82</strain>
    </source>
</reference>
<sequence length="280" mass="31554">MCIVFLKFDPHMKSGGYKIIMAANRDEFFNRPAKPAHFWGRNPSVLSGVDMKPGKEGGTWLGITENGRLSAITNILQSSPVHNAKGRGYLITDFLRGDQTPLAYLESLAEEGHTFNAFNLLTMDLSEPACLAYYDNVSHDSPKILAPGQYVVSNSLPQTPHFKRRSTERRYSMNSYRTGKKVTKYLIKGLLELLNNNVQFPHDPQVALQGTPLPEMVRDGFSAICVRTPKEANFGTRTNTVILVDGENHVTFVEKTLKSPVDLERFEWEVNKFEFNVRLA</sequence>
<dbReference type="InterPro" id="IPR008551">
    <property type="entry name" value="TANGO2"/>
</dbReference>
<name>A0A9J7KTS0_BRAFL</name>
<evidence type="ECO:0000313" key="1">
    <source>
        <dbReference type="Proteomes" id="UP000001554"/>
    </source>
</evidence>
<dbReference type="OMA" id="RIFHFEL"/>
<dbReference type="KEGG" id="bfo:118411779"/>
<dbReference type="GO" id="GO:0009306">
    <property type="term" value="P:protein secretion"/>
    <property type="evidence" value="ECO:0000318"/>
    <property type="project" value="GO_Central"/>
</dbReference>
<protein>
    <submittedName>
        <fullName evidence="2">LOW QUALITY PROTEIN: transport and Golgi organization protein 2 homolog</fullName>
    </submittedName>
</protein>
<dbReference type="AlphaFoldDB" id="A0A9J7KTS0"/>
<dbReference type="OrthoDB" id="191601at2759"/>
<keyword evidence="1" id="KW-1185">Reference proteome</keyword>